<evidence type="ECO:0000256" key="5">
    <source>
        <dbReference type="ARBA" id="ARBA00022741"/>
    </source>
</evidence>
<evidence type="ECO:0000256" key="8">
    <source>
        <dbReference type="HAMAP-Rule" id="MF_00195"/>
    </source>
</evidence>
<evidence type="ECO:0000256" key="9">
    <source>
        <dbReference type="PROSITE-ProRule" id="PRU01049"/>
    </source>
</evidence>
<keyword evidence="6 8" id="KW-0342">GTP-binding</keyword>
<dbReference type="InterPro" id="IPR031166">
    <property type="entry name" value="G_ENGA"/>
</dbReference>
<dbReference type="FunFam" id="3.40.50.300:FF:000040">
    <property type="entry name" value="GTPase Der"/>
    <property type="match status" value="1"/>
</dbReference>
<evidence type="ECO:0000256" key="4">
    <source>
        <dbReference type="ARBA" id="ARBA00022737"/>
    </source>
</evidence>
<evidence type="ECO:0000256" key="11">
    <source>
        <dbReference type="SAM" id="MobiDB-lite"/>
    </source>
</evidence>
<feature type="region of interest" description="Disordered" evidence="11">
    <location>
        <begin position="435"/>
        <end position="471"/>
    </location>
</feature>
<gene>
    <name evidence="8 13" type="primary">der</name>
    <name evidence="13" type="ORF">DPBNPPHM_03794</name>
</gene>
<dbReference type="PANTHER" id="PTHR43834:SF6">
    <property type="entry name" value="GTPASE DER"/>
    <property type="match status" value="1"/>
</dbReference>
<protein>
    <recommendedName>
        <fullName evidence="2 8">GTPase Der</fullName>
    </recommendedName>
    <alternativeName>
        <fullName evidence="7 8">GTP-binding protein EngA</fullName>
    </alternativeName>
</protein>
<dbReference type="PANTHER" id="PTHR43834">
    <property type="entry name" value="GTPASE DER"/>
    <property type="match status" value="1"/>
</dbReference>
<dbReference type="Pfam" id="PF01926">
    <property type="entry name" value="MMR_HSR1"/>
    <property type="match status" value="2"/>
</dbReference>
<dbReference type="Pfam" id="PF14714">
    <property type="entry name" value="KH_dom-like"/>
    <property type="match status" value="1"/>
</dbReference>
<dbReference type="AlphaFoldDB" id="A0A5S9P9Z8"/>
<dbReference type="InterPro" id="IPR032859">
    <property type="entry name" value="KH_dom-like"/>
</dbReference>
<evidence type="ECO:0000259" key="12">
    <source>
        <dbReference type="PROSITE" id="PS51712"/>
    </source>
</evidence>
<feature type="binding site" evidence="8">
    <location>
        <begin position="231"/>
        <end position="235"/>
    </location>
    <ligand>
        <name>GTP</name>
        <dbReference type="ChEBI" id="CHEBI:37565"/>
        <label>2</label>
    </ligand>
</feature>
<feature type="binding site" evidence="8">
    <location>
        <begin position="9"/>
        <end position="16"/>
    </location>
    <ligand>
        <name>GTP</name>
        <dbReference type="ChEBI" id="CHEBI:37565"/>
        <label>1</label>
    </ligand>
</feature>
<evidence type="ECO:0000313" key="14">
    <source>
        <dbReference type="Proteomes" id="UP000434580"/>
    </source>
</evidence>
<dbReference type="InterPro" id="IPR006073">
    <property type="entry name" value="GTP-bd"/>
</dbReference>
<dbReference type="GO" id="GO:0043022">
    <property type="term" value="F:ribosome binding"/>
    <property type="evidence" value="ECO:0007669"/>
    <property type="project" value="TreeGrafter"/>
</dbReference>
<dbReference type="InterPro" id="IPR005225">
    <property type="entry name" value="Small_GTP-bd"/>
</dbReference>
<feature type="binding site" evidence="8">
    <location>
        <begin position="119"/>
        <end position="122"/>
    </location>
    <ligand>
        <name>GTP</name>
        <dbReference type="ChEBI" id="CHEBI:37565"/>
        <label>1</label>
    </ligand>
</feature>
<feature type="domain" description="EngA-type G" evidence="12">
    <location>
        <begin position="178"/>
        <end position="351"/>
    </location>
</feature>
<evidence type="ECO:0000256" key="10">
    <source>
        <dbReference type="RuleBase" id="RU004481"/>
    </source>
</evidence>
<dbReference type="FunFam" id="3.40.50.300:FF:000057">
    <property type="entry name" value="GTPase Der"/>
    <property type="match status" value="1"/>
</dbReference>
<dbReference type="PROSITE" id="PS51712">
    <property type="entry name" value="G_ENGA"/>
    <property type="match status" value="2"/>
</dbReference>
<dbReference type="InterPro" id="IPR015946">
    <property type="entry name" value="KH_dom-like_a/b"/>
</dbReference>
<dbReference type="CDD" id="cd01895">
    <property type="entry name" value="EngA2"/>
    <property type="match status" value="1"/>
</dbReference>
<evidence type="ECO:0000256" key="2">
    <source>
        <dbReference type="ARBA" id="ARBA00020953"/>
    </source>
</evidence>
<evidence type="ECO:0000256" key="1">
    <source>
        <dbReference type="ARBA" id="ARBA00008279"/>
    </source>
</evidence>
<comment type="similarity">
    <text evidence="1 8 9 10">Belongs to the TRAFAC class TrmE-Era-EngA-EngB-Septin-like GTPase superfamily. EngA (Der) GTPase family.</text>
</comment>
<evidence type="ECO:0000256" key="6">
    <source>
        <dbReference type="ARBA" id="ARBA00023134"/>
    </source>
</evidence>
<dbReference type="HAMAP" id="MF_00195">
    <property type="entry name" value="GTPase_Der"/>
    <property type="match status" value="1"/>
</dbReference>
<dbReference type="Gene3D" id="3.40.50.300">
    <property type="entry name" value="P-loop containing nucleotide triphosphate hydrolases"/>
    <property type="match status" value="2"/>
</dbReference>
<keyword evidence="4 10" id="KW-0677">Repeat</keyword>
<dbReference type="InterPro" id="IPR016484">
    <property type="entry name" value="GTPase_Der"/>
</dbReference>
<keyword evidence="3 8" id="KW-0690">Ribosome biogenesis</keyword>
<name>A0A5S9P9Z8_9GAMM</name>
<dbReference type="InterPro" id="IPR003593">
    <property type="entry name" value="AAA+_ATPase"/>
</dbReference>
<dbReference type="FunFam" id="3.30.300.20:FF:000004">
    <property type="entry name" value="GTPase Der"/>
    <property type="match status" value="1"/>
</dbReference>
<dbReference type="Gene3D" id="3.30.300.20">
    <property type="match status" value="1"/>
</dbReference>
<feature type="compositionally biased region" description="Basic residues" evidence="11">
    <location>
        <begin position="456"/>
        <end position="471"/>
    </location>
</feature>
<dbReference type="GO" id="GO:0005525">
    <property type="term" value="F:GTP binding"/>
    <property type="evidence" value="ECO:0007669"/>
    <property type="project" value="UniProtKB-UniRule"/>
</dbReference>
<feature type="domain" description="EngA-type G" evidence="12">
    <location>
        <begin position="3"/>
        <end position="167"/>
    </location>
</feature>
<organism evidence="13 14">
    <name type="scientific">BD1-7 clade bacterium</name>
    <dbReference type="NCBI Taxonomy" id="2029982"/>
    <lineage>
        <taxon>Bacteria</taxon>
        <taxon>Pseudomonadati</taxon>
        <taxon>Pseudomonadota</taxon>
        <taxon>Gammaproteobacteria</taxon>
        <taxon>Cellvibrionales</taxon>
        <taxon>Spongiibacteraceae</taxon>
        <taxon>BD1-7 clade</taxon>
    </lineage>
</organism>
<dbReference type="CDD" id="cd01894">
    <property type="entry name" value="EngA1"/>
    <property type="match status" value="1"/>
</dbReference>
<comment type="subunit">
    <text evidence="8">Associates with the 50S ribosomal subunit.</text>
</comment>
<dbReference type="InterPro" id="IPR027417">
    <property type="entry name" value="P-loop_NTPase"/>
</dbReference>
<dbReference type="EMBL" id="CACSII010000008">
    <property type="protein sequence ID" value="CAA0100436.1"/>
    <property type="molecule type" value="Genomic_DNA"/>
</dbReference>
<feature type="binding site" evidence="8">
    <location>
        <begin position="56"/>
        <end position="60"/>
    </location>
    <ligand>
        <name>GTP</name>
        <dbReference type="ChEBI" id="CHEBI:37565"/>
        <label>1</label>
    </ligand>
</feature>
<dbReference type="PRINTS" id="PR00326">
    <property type="entry name" value="GTP1OBG"/>
</dbReference>
<dbReference type="NCBIfam" id="TIGR03594">
    <property type="entry name" value="GTPase_EngA"/>
    <property type="match status" value="1"/>
</dbReference>
<evidence type="ECO:0000313" key="13">
    <source>
        <dbReference type="EMBL" id="CAA0100436.1"/>
    </source>
</evidence>
<feature type="binding site" evidence="8">
    <location>
        <begin position="296"/>
        <end position="299"/>
    </location>
    <ligand>
        <name>GTP</name>
        <dbReference type="ChEBI" id="CHEBI:37565"/>
        <label>2</label>
    </ligand>
</feature>
<reference evidence="13 14" key="1">
    <citation type="submission" date="2019-11" db="EMBL/GenBank/DDBJ databases">
        <authorList>
            <person name="Holert J."/>
        </authorList>
    </citation>
    <scope>NUCLEOTIDE SEQUENCE [LARGE SCALE GENOMIC DNA]</scope>
    <source>
        <strain evidence="13">BC5_2</strain>
    </source>
</reference>
<dbReference type="GO" id="GO:0042254">
    <property type="term" value="P:ribosome biogenesis"/>
    <property type="evidence" value="ECO:0007669"/>
    <property type="project" value="UniProtKB-KW"/>
</dbReference>
<comment type="function">
    <text evidence="8 10">GTPase that plays an essential role in the late steps of ribosome biogenesis.</text>
</comment>
<evidence type="ECO:0000256" key="7">
    <source>
        <dbReference type="ARBA" id="ARBA00032345"/>
    </source>
</evidence>
<evidence type="ECO:0000256" key="3">
    <source>
        <dbReference type="ARBA" id="ARBA00022517"/>
    </source>
</evidence>
<dbReference type="OrthoDB" id="9805918at2"/>
<dbReference type="Proteomes" id="UP000434580">
    <property type="component" value="Unassembled WGS sequence"/>
</dbReference>
<proteinExistence type="inferred from homology"/>
<feature type="binding site" evidence="8">
    <location>
        <begin position="184"/>
        <end position="191"/>
    </location>
    <ligand>
        <name>GTP</name>
        <dbReference type="ChEBI" id="CHEBI:37565"/>
        <label>2</label>
    </ligand>
</feature>
<dbReference type="SUPFAM" id="SSF52540">
    <property type="entry name" value="P-loop containing nucleoside triphosphate hydrolases"/>
    <property type="match status" value="2"/>
</dbReference>
<keyword evidence="5 8" id="KW-0547">Nucleotide-binding</keyword>
<dbReference type="NCBIfam" id="TIGR00231">
    <property type="entry name" value="small_GTP"/>
    <property type="match status" value="2"/>
</dbReference>
<accession>A0A5S9P9Z8</accession>
<dbReference type="PIRSF" id="PIRSF006485">
    <property type="entry name" value="GTP-binding_EngA"/>
    <property type="match status" value="1"/>
</dbReference>
<sequence length="471" mass="52772">MLPVVALVGRPNVGKSTLFNRLTGSRDAIVANYSGLTRDRKYGEAKIDGRRFMVIDTGGLSASEETDIDREMAAQSFQAVQEADVVLFIVDGRAGMMPDDAWVIDKLRAAGKPFMMVVNKVDGVNIDVALADFYSVGAESLYPITATQGRGVGNLMEDVLDRLPPPPEEDDVNASKGTKIGIVGRPNVGKSTLVNRMLGEERVVVFDMPGTTRDSIYIDYERHEKPYTLIDTAGVRRKKNVRETVEKFSIVKTLQAIDDANVVVLVVDAQEDLVDQDLHLLGLCIQAGRGLVLAVNKWDGLDQDQKKRIKSEIDRRLNFIDYAEVHFISALHGSGVGKLYESVDRAHESATKKLQTKRLTEILEVACEQHQPPLVGGRRIKLRYAHAGGSNPPIIVIHGNQTDKLPDHYKRYLEKTFRRELGLWGTPIRMEFRTSENPFENKPNKRSKKEVFRREKSQKRGRRGNNKQSPR</sequence>
<dbReference type="SMART" id="SM00382">
    <property type="entry name" value="AAA"/>
    <property type="match status" value="2"/>
</dbReference>